<comment type="caution">
    <text evidence="7">The sequence shown here is derived from an EMBL/GenBank/DDBJ whole genome shotgun (WGS) entry which is preliminary data.</text>
</comment>
<name>A0ABQ7VBP3_SOLTU</name>
<dbReference type="InterPro" id="IPR018289">
    <property type="entry name" value="MULE_transposase_dom"/>
</dbReference>
<reference evidence="7 8" key="1">
    <citation type="journal article" date="2021" name="bioRxiv">
        <title>Chromosome-scale and haplotype-resolved genome assembly of a tetraploid potato cultivar.</title>
        <authorList>
            <person name="Sun H."/>
            <person name="Jiao W.-B."/>
            <person name="Krause K."/>
            <person name="Campoy J.A."/>
            <person name="Goel M."/>
            <person name="Folz-Donahue K."/>
            <person name="Kukat C."/>
            <person name="Huettel B."/>
            <person name="Schneeberger K."/>
        </authorList>
    </citation>
    <scope>NUCLEOTIDE SEQUENCE [LARGE SCALE GENOMIC DNA]</scope>
    <source>
        <strain evidence="7">SolTubOtavaFocal</strain>
        <tissue evidence="7">Leaves</tissue>
    </source>
</reference>
<feature type="region of interest" description="Disordered" evidence="5">
    <location>
        <begin position="158"/>
        <end position="193"/>
    </location>
</feature>
<feature type="domain" description="SWIM-type" evidence="6">
    <location>
        <begin position="639"/>
        <end position="671"/>
    </location>
</feature>
<dbReference type="InterPro" id="IPR007527">
    <property type="entry name" value="Znf_SWIM"/>
</dbReference>
<dbReference type="InterPro" id="IPR006564">
    <property type="entry name" value="Znf_PMZ"/>
</dbReference>
<dbReference type="Pfam" id="PF26130">
    <property type="entry name" value="PB1-like"/>
    <property type="match status" value="1"/>
</dbReference>
<evidence type="ECO:0000256" key="4">
    <source>
        <dbReference type="PROSITE-ProRule" id="PRU00325"/>
    </source>
</evidence>
<dbReference type="SMART" id="SM00575">
    <property type="entry name" value="ZnF_PMZ"/>
    <property type="match status" value="1"/>
</dbReference>
<evidence type="ECO:0000256" key="1">
    <source>
        <dbReference type="ARBA" id="ARBA00022723"/>
    </source>
</evidence>
<evidence type="ECO:0000256" key="2">
    <source>
        <dbReference type="ARBA" id="ARBA00022771"/>
    </source>
</evidence>
<evidence type="ECO:0000256" key="3">
    <source>
        <dbReference type="ARBA" id="ARBA00022833"/>
    </source>
</evidence>
<keyword evidence="1" id="KW-0479">Metal-binding</keyword>
<dbReference type="Pfam" id="PF03108">
    <property type="entry name" value="DBD_Tnp_Mut"/>
    <property type="match status" value="1"/>
</dbReference>
<dbReference type="Pfam" id="PF04434">
    <property type="entry name" value="SWIM"/>
    <property type="match status" value="1"/>
</dbReference>
<dbReference type="Pfam" id="PF10551">
    <property type="entry name" value="MULE"/>
    <property type="match status" value="1"/>
</dbReference>
<accession>A0ABQ7VBP3</accession>
<feature type="region of interest" description="Disordered" evidence="5">
    <location>
        <begin position="134"/>
        <end position="153"/>
    </location>
</feature>
<sequence>MILRPEGGTAPSYDSIQDALKINMKVTYGGFMKHQPKKHYFGGRVQFIDHVDVSEIKLSQFKNMAEICGYDNESVAFWHKYGRLGEKMRLVSTDFEANLVFRNIPRDRVIEVYFEHLDSYIGMDISNNVEHNRKEGRAEYSSSDDDFEDSDNDLSDEHHILERSENGTREYEVSEAVRKKMAHEDGDSDCVNSEGFKSLESDSNSDGMNLTVFNPKTDGLYPILALELIFKSKKEFKNAVITHEVGQGKYIKWRKNDKERIRAVCAKHPNCDWEIMASKMYRDCAFQVKTYNPTHKCKNWNYVNKTITSSFIARKYLDAIKTNRNWKISEFRDHNYCNEIVRTNPNTSVYMKLVENEESCKPERFQRFYICFSACKEGFKSGCRKIVGVDGCWLKGPMYGTQLLTAVGLDPNNNIYPIAYAVVEKENRESWAWFLDHLKLDLEIDDGAHWTFMSDKQKGLIEAFNDILPLVAHRFCVRHLHSNFKRAGFCGDTLRNALWKAASVTTVRWFDERMVEIFDLDPEAAIWLRDKSPSEWSKSHFSEDAKCDTLVNNICECFNSMILDARDKPIITLLEKIRYMLMTRMQANRDKSVEWSSDDICPRIKNVLYKSQAVAAEYIPRKSNEWNYELIGASITDIWAVDLLNRKCSCRKWNLTGLPCKHAISAIWAKNDEINSYIDDCYKVETYRRINEFAILPMNGQSMWPQHENIPPLPPRVFVAVSMLVFVQLGADFWWLGAAACAAVCSLVTFLEQYVQEFGDILGAVFVQFGADFW</sequence>
<feature type="compositionally biased region" description="Acidic residues" evidence="5">
    <location>
        <begin position="142"/>
        <end position="153"/>
    </location>
</feature>
<evidence type="ECO:0000259" key="6">
    <source>
        <dbReference type="PROSITE" id="PS50966"/>
    </source>
</evidence>
<dbReference type="InterPro" id="IPR058594">
    <property type="entry name" value="PB1-like_dom_pln"/>
</dbReference>
<evidence type="ECO:0000313" key="8">
    <source>
        <dbReference type="Proteomes" id="UP000826656"/>
    </source>
</evidence>
<evidence type="ECO:0000256" key="5">
    <source>
        <dbReference type="SAM" id="MobiDB-lite"/>
    </source>
</evidence>
<dbReference type="Proteomes" id="UP000826656">
    <property type="component" value="Unassembled WGS sequence"/>
</dbReference>
<proteinExistence type="predicted"/>
<dbReference type="InterPro" id="IPR004332">
    <property type="entry name" value="Transposase_MuDR"/>
</dbReference>
<evidence type="ECO:0000313" key="7">
    <source>
        <dbReference type="EMBL" id="KAH0761504.1"/>
    </source>
</evidence>
<dbReference type="PANTHER" id="PTHR31973:SF191">
    <property type="entry name" value="OS05G0489400 PROTEIN"/>
    <property type="match status" value="1"/>
</dbReference>
<keyword evidence="8" id="KW-1185">Reference proteome</keyword>
<feature type="compositionally biased region" description="Basic and acidic residues" evidence="5">
    <location>
        <begin position="158"/>
        <end position="185"/>
    </location>
</feature>
<keyword evidence="3" id="KW-0862">Zinc</keyword>
<gene>
    <name evidence="7" type="ORF">KY290_017577</name>
</gene>
<organism evidence="7 8">
    <name type="scientific">Solanum tuberosum</name>
    <name type="common">Potato</name>
    <dbReference type="NCBI Taxonomy" id="4113"/>
    <lineage>
        <taxon>Eukaryota</taxon>
        <taxon>Viridiplantae</taxon>
        <taxon>Streptophyta</taxon>
        <taxon>Embryophyta</taxon>
        <taxon>Tracheophyta</taxon>
        <taxon>Spermatophyta</taxon>
        <taxon>Magnoliopsida</taxon>
        <taxon>eudicotyledons</taxon>
        <taxon>Gunneridae</taxon>
        <taxon>Pentapetalae</taxon>
        <taxon>asterids</taxon>
        <taxon>lamiids</taxon>
        <taxon>Solanales</taxon>
        <taxon>Solanaceae</taxon>
        <taxon>Solanoideae</taxon>
        <taxon>Solaneae</taxon>
        <taxon>Solanum</taxon>
    </lineage>
</organism>
<protein>
    <recommendedName>
        <fullName evidence="6">SWIM-type domain-containing protein</fullName>
    </recommendedName>
</protein>
<keyword evidence="2 4" id="KW-0863">Zinc-finger</keyword>
<dbReference type="PANTHER" id="PTHR31973">
    <property type="entry name" value="POLYPROTEIN, PUTATIVE-RELATED"/>
    <property type="match status" value="1"/>
</dbReference>
<dbReference type="EMBL" id="JAIVGD010000013">
    <property type="protein sequence ID" value="KAH0761504.1"/>
    <property type="molecule type" value="Genomic_DNA"/>
</dbReference>
<dbReference type="PROSITE" id="PS50966">
    <property type="entry name" value="ZF_SWIM"/>
    <property type="match status" value="1"/>
</dbReference>